<organism evidence="3 4">
    <name type="scientific">Hericium alpestre</name>
    <dbReference type="NCBI Taxonomy" id="135208"/>
    <lineage>
        <taxon>Eukaryota</taxon>
        <taxon>Fungi</taxon>
        <taxon>Dikarya</taxon>
        <taxon>Basidiomycota</taxon>
        <taxon>Agaricomycotina</taxon>
        <taxon>Agaricomycetes</taxon>
        <taxon>Russulales</taxon>
        <taxon>Hericiaceae</taxon>
        <taxon>Hericium</taxon>
    </lineage>
</organism>
<evidence type="ECO:0000313" key="4">
    <source>
        <dbReference type="Proteomes" id="UP000298061"/>
    </source>
</evidence>
<dbReference type="PROSITE" id="PS50137">
    <property type="entry name" value="DS_RBD"/>
    <property type="match status" value="1"/>
</dbReference>
<dbReference type="SUPFAM" id="SSF54768">
    <property type="entry name" value="dsRNA-binding domain-like"/>
    <property type="match status" value="1"/>
</dbReference>
<keyword evidence="4" id="KW-1185">Reference proteome</keyword>
<proteinExistence type="predicted"/>
<name>A0A4Y9ZZG1_9AGAM</name>
<evidence type="ECO:0000256" key="1">
    <source>
        <dbReference type="PROSITE-ProRule" id="PRU00266"/>
    </source>
</evidence>
<dbReference type="GO" id="GO:0003723">
    <property type="term" value="F:RNA binding"/>
    <property type="evidence" value="ECO:0007669"/>
    <property type="project" value="UniProtKB-UniRule"/>
</dbReference>
<comment type="caution">
    <text evidence="3">The sequence shown here is derived from an EMBL/GenBank/DDBJ whole genome shotgun (WGS) entry which is preliminary data.</text>
</comment>
<dbReference type="AlphaFoldDB" id="A0A4Y9ZZG1"/>
<protein>
    <recommendedName>
        <fullName evidence="2">DRBM domain-containing protein</fullName>
    </recommendedName>
</protein>
<evidence type="ECO:0000259" key="2">
    <source>
        <dbReference type="PROSITE" id="PS50137"/>
    </source>
</evidence>
<evidence type="ECO:0000313" key="3">
    <source>
        <dbReference type="EMBL" id="TFY79443.1"/>
    </source>
</evidence>
<dbReference type="Proteomes" id="UP000298061">
    <property type="component" value="Unassembled WGS sequence"/>
</dbReference>
<dbReference type="EMBL" id="SFCI01000499">
    <property type="protein sequence ID" value="TFY79443.1"/>
    <property type="molecule type" value="Genomic_DNA"/>
</dbReference>
<reference evidence="3 4" key="1">
    <citation type="submission" date="2019-02" db="EMBL/GenBank/DDBJ databases">
        <title>Genome sequencing of the rare red list fungi Hericium alpestre (H. flagellum).</title>
        <authorList>
            <person name="Buettner E."/>
            <person name="Kellner H."/>
        </authorList>
    </citation>
    <scope>NUCLEOTIDE SEQUENCE [LARGE SCALE GENOMIC DNA]</scope>
    <source>
        <strain evidence="3 4">DSM 108284</strain>
    </source>
</reference>
<dbReference type="Gene3D" id="3.30.160.20">
    <property type="match status" value="1"/>
</dbReference>
<sequence>MAIRLTGDSVLDLNNVLQSQRQEHLLSWQFGESGLQHQLTHYATVIYMGQPIARGAGLSRGDAKQQAAAQVLRLWGVI</sequence>
<dbReference type="InterPro" id="IPR014720">
    <property type="entry name" value="dsRBD_dom"/>
</dbReference>
<gene>
    <name evidence="3" type="ORF">EWM64_g4569</name>
</gene>
<accession>A0A4Y9ZZG1</accession>
<feature type="domain" description="DRBM" evidence="2">
    <location>
        <begin position="8"/>
        <end position="77"/>
    </location>
</feature>
<keyword evidence="1" id="KW-0694">RNA-binding</keyword>
<dbReference type="OrthoDB" id="112668at2759"/>